<evidence type="ECO:0000313" key="3">
    <source>
        <dbReference type="EMBL" id="CAD7632423.1"/>
    </source>
</evidence>
<dbReference type="AlphaFoldDB" id="A0A7R9KZM4"/>
<dbReference type="EMBL" id="OC865529">
    <property type="protein sequence ID" value="CAD7632423.1"/>
    <property type="molecule type" value="Genomic_DNA"/>
</dbReference>
<reference evidence="3" key="1">
    <citation type="submission" date="2020-11" db="EMBL/GenBank/DDBJ databases">
        <authorList>
            <person name="Tran Van P."/>
        </authorList>
    </citation>
    <scope>NUCLEOTIDE SEQUENCE</scope>
</reference>
<evidence type="ECO:0000256" key="1">
    <source>
        <dbReference type="ARBA" id="ARBA00008306"/>
    </source>
</evidence>
<dbReference type="GO" id="GO:0005739">
    <property type="term" value="C:mitochondrion"/>
    <property type="evidence" value="ECO:0007669"/>
    <property type="project" value="UniProtKB-ARBA"/>
</dbReference>
<dbReference type="PANTHER" id="PTHR16255">
    <property type="entry name" value="REQUIRED FOR MEIOTIC NUCLEAR DIVISION PROTEIN 1 HOMOLOG"/>
    <property type="match status" value="1"/>
</dbReference>
<dbReference type="InterPro" id="IPR051624">
    <property type="entry name" value="RMD1/Sad1-interacting"/>
</dbReference>
<dbReference type="InterPro" id="IPR003734">
    <property type="entry name" value="DUF155"/>
</dbReference>
<dbReference type="GO" id="GO:0070131">
    <property type="term" value="P:positive regulation of mitochondrial translation"/>
    <property type="evidence" value="ECO:0007669"/>
    <property type="project" value="TreeGrafter"/>
</dbReference>
<dbReference type="EMBL" id="CAJPIZ010010954">
    <property type="protein sequence ID" value="CAG2112853.1"/>
    <property type="molecule type" value="Genomic_DNA"/>
</dbReference>
<comment type="similarity">
    <text evidence="1">Belongs to the RMD1/sif2 family.</text>
</comment>
<sequence>MNRVLKAFHSYNGYNYMRKLFTNELKVLNKTQFNRSYGFLVKNDNQLNSKHLWLPSIALSKHYSTAKTDTKAQPLNTLSDNEVQSSKSKKRIPRKRAMVDVNADTLSPILAFSTAEEYDFEELANGLKGQGLYDLMPFDGETDDVLHFRAKYEINNIRREFFVFSTKSRLQKGLIHLTNNNKGIETDLERYTFSDAIALSVKLSIWESLMERYIQSIEFVSQDMKESKLKLSRDQVFRKTGELFDLKHRINLSSDLLDTPDFYWDRQELERLFVDTIYFLNIKKRTNVLNEKLNHCIELMELLSNNLNHSHSAKLEWMIIVLIVVEV</sequence>
<gene>
    <name evidence="3" type="ORF">OSB1V03_LOCUS12826</name>
</gene>
<feature type="domain" description="DUF155" evidence="2">
    <location>
        <begin position="150"/>
        <end position="290"/>
    </location>
</feature>
<organism evidence="3">
    <name type="scientific">Medioppia subpectinata</name>
    <dbReference type="NCBI Taxonomy" id="1979941"/>
    <lineage>
        <taxon>Eukaryota</taxon>
        <taxon>Metazoa</taxon>
        <taxon>Ecdysozoa</taxon>
        <taxon>Arthropoda</taxon>
        <taxon>Chelicerata</taxon>
        <taxon>Arachnida</taxon>
        <taxon>Acari</taxon>
        <taxon>Acariformes</taxon>
        <taxon>Sarcoptiformes</taxon>
        <taxon>Oribatida</taxon>
        <taxon>Brachypylina</taxon>
        <taxon>Oppioidea</taxon>
        <taxon>Oppiidae</taxon>
        <taxon>Medioppia</taxon>
    </lineage>
</organism>
<dbReference type="PANTHER" id="PTHR16255:SF1">
    <property type="entry name" value="REQUIRED FOR MEIOTIC NUCLEAR DIVISION PROTEIN 1 HOMOLOG"/>
    <property type="match status" value="1"/>
</dbReference>
<keyword evidence="4" id="KW-1185">Reference proteome</keyword>
<dbReference type="Proteomes" id="UP000759131">
    <property type="component" value="Unassembled WGS sequence"/>
</dbReference>
<accession>A0A7R9KZM4</accession>
<evidence type="ECO:0000259" key="2">
    <source>
        <dbReference type="Pfam" id="PF02582"/>
    </source>
</evidence>
<dbReference type="Pfam" id="PF02582">
    <property type="entry name" value="DUF155"/>
    <property type="match status" value="1"/>
</dbReference>
<name>A0A7R9KZM4_9ACAR</name>
<evidence type="ECO:0000313" key="4">
    <source>
        <dbReference type="Proteomes" id="UP000759131"/>
    </source>
</evidence>
<proteinExistence type="inferred from homology"/>
<dbReference type="OrthoDB" id="242766at2759"/>
<protein>
    <recommendedName>
        <fullName evidence="2">DUF155 domain-containing protein</fullName>
    </recommendedName>
</protein>